<accession>A0A1M5S2F9</accession>
<evidence type="ECO:0000259" key="4">
    <source>
        <dbReference type="PROSITE" id="PS51077"/>
    </source>
</evidence>
<dbReference type="GO" id="GO:0003700">
    <property type="term" value="F:DNA-binding transcription factor activity"/>
    <property type="evidence" value="ECO:0007669"/>
    <property type="project" value="TreeGrafter"/>
</dbReference>
<keyword evidence="1" id="KW-0805">Transcription regulation</keyword>
<keyword evidence="7" id="KW-1185">Reference proteome</keyword>
<dbReference type="Gene3D" id="3.30.450.40">
    <property type="match status" value="1"/>
</dbReference>
<dbReference type="RefSeq" id="WP_073391883.1">
    <property type="nucleotide sequence ID" value="NZ_FQVU01000005.1"/>
</dbReference>
<feature type="domain" description="IclR-ED" evidence="5">
    <location>
        <begin position="73"/>
        <end position="256"/>
    </location>
</feature>
<dbReference type="InterPro" id="IPR029016">
    <property type="entry name" value="GAF-like_dom_sf"/>
</dbReference>
<dbReference type="PANTHER" id="PTHR30136">
    <property type="entry name" value="HELIX-TURN-HELIX TRANSCRIPTIONAL REGULATOR, ICLR FAMILY"/>
    <property type="match status" value="1"/>
</dbReference>
<gene>
    <name evidence="6" type="ORF">SAMN05443575_3723</name>
</gene>
<dbReference type="STRING" id="1206085.SAMN05443575_3723"/>
<dbReference type="InterPro" id="IPR014757">
    <property type="entry name" value="Tscrpt_reg_IclR_C"/>
</dbReference>
<feature type="domain" description="HTH iclR-type" evidence="4">
    <location>
        <begin position="12"/>
        <end position="72"/>
    </location>
</feature>
<dbReference type="AlphaFoldDB" id="A0A1M5S2F9"/>
<dbReference type="Gene3D" id="1.10.10.10">
    <property type="entry name" value="Winged helix-like DNA-binding domain superfamily/Winged helix DNA-binding domain"/>
    <property type="match status" value="1"/>
</dbReference>
<dbReference type="Proteomes" id="UP000186132">
    <property type="component" value="Unassembled WGS sequence"/>
</dbReference>
<dbReference type="PANTHER" id="PTHR30136:SF24">
    <property type="entry name" value="HTH-TYPE TRANSCRIPTIONAL REPRESSOR ALLR"/>
    <property type="match status" value="1"/>
</dbReference>
<dbReference type="InterPro" id="IPR036390">
    <property type="entry name" value="WH_DNA-bd_sf"/>
</dbReference>
<sequence length="256" mass="27964">MKDEAEKSGTNLIGVERTVKVLQAVEQAETAHLAEVARRAGLNEATTLRYLSTLTALGFIERLDGPRYQLGWEAFRLGQRALDRYVPRALVRPVMESLVREYNETVNFAMRRDRSVVLVDVLEGGRAVKKVSDVGQVDPWHASALGKALLATMDASAWRELVGSRKLPAFTPRTITSLSRLAAELEGVRRQGYAVDHEEADEDLTCLAAAVPRPSGGPAVYAISVSFLTHRLDPATTEAVGRRVRACADQLGAELG</sequence>
<dbReference type="SMART" id="SM00346">
    <property type="entry name" value="HTH_ICLR"/>
    <property type="match status" value="1"/>
</dbReference>
<organism evidence="6 7">
    <name type="scientific">Jatrophihabitans endophyticus</name>
    <dbReference type="NCBI Taxonomy" id="1206085"/>
    <lineage>
        <taxon>Bacteria</taxon>
        <taxon>Bacillati</taxon>
        <taxon>Actinomycetota</taxon>
        <taxon>Actinomycetes</taxon>
        <taxon>Jatrophihabitantales</taxon>
        <taxon>Jatrophihabitantaceae</taxon>
        <taxon>Jatrophihabitans</taxon>
    </lineage>
</organism>
<evidence type="ECO:0000256" key="2">
    <source>
        <dbReference type="ARBA" id="ARBA00023125"/>
    </source>
</evidence>
<proteinExistence type="predicted"/>
<evidence type="ECO:0000313" key="6">
    <source>
        <dbReference type="EMBL" id="SHH32777.1"/>
    </source>
</evidence>
<keyword evidence="3" id="KW-0804">Transcription</keyword>
<dbReference type="SUPFAM" id="SSF55781">
    <property type="entry name" value="GAF domain-like"/>
    <property type="match status" value="1"/>
</dbReference>
<evidence type="ECO:0000256" key="1">
    <source>
        <dbReference type="ARBA" id="ARBA00023015"/>
    </source>
</evidence>
<protein>
    <submittedName>
        <fullName evidence="6">Transcriptional regulator, IclR family</fullName>
    </submittedName>
</protein>
<dbReference type="Pfam" id="PF09339">
    <property type="entry name" value="HTH_IclR"/>
    <property type="match status" value="1"/>
</dbReference>
<dbReference type="Pfam" id="PF01614">
    <property type="entry name" value="IclR_C"/>
    <property type="match status" value="1"/>
</dbReference>
<dbReference type="InterPro" id="IPR036388">
    <property type="entry name" value="WH-like_DNA-bd_sf"/>
</dbReference>
<dbReference type="PROSITE" id="PS51078">
    <property type="entry name" value="ICLR_ED"/>
    <property type="match status" value="1"/>
</dbReference>
<dbReference type="PROSITE" id="PS51077">
    <property type="entry name" value="HTH_ICLR"/>
    <property type="match status" value="1"/>
</dbReference>
<dbReference type="EMBL" id="FQVU01000005">
    <property type="protein sequence ID" value="SHH32777.1"/>
    <property type="molecule type" value="Genomic_DNA"/>
</dbReference>
<dbReference type="OrthoDB" id="4924204at2"/>
<reference evidence="6 7" key="1">
    <citation type="submission" date="2016-11" db="EMBL/GenBank/DDBJ databases">
        <authorList>
            <person name="Jaros S."/>
            <person name="Januszkiewicz K."/>
            <person name="Wedrychowicz H."/>
        </authorList>
    </citation>
    <scope>NUCLEOTIDE SEQUENCE [LARGE SCALE GENOMIC DNA]</scope>
    <source>
        <strain evidence="6 7">DSM 45627</strain>
    </source>
</reference>
<evidence type="ECO:0000313" key="7">
    <source>
        <dbReference type="Proteomes" id="UP000186132"/>
    </source>
</evidence>
<dbReference type="GO" id="GO:0045892">
    <property type="term" value="P:negative regulation of DNA-templated transcription"/>
    <property type="evidence" value="ECO:0007669"/>
    <property type="project" value="TreeGrafter"/>
</dbReference>
<dbReference type="InterPro" id="IPR050707">
    <property type="entry name" value="HTH_MetabolicPath_Reg"/>
</dbReference>
<evidence type="ECO:0000259" key="5">
    <source>
        <dbReference type="PROSITE" id="PS51078"/>
    </source>
</evidence>
<evidence type="ECO:0000256" key="3">
    <source>
        <dbReference type="ARBA" id="ARBA00023163"/>
    </source>
</evidence>
<dbReference type="GO" id="GO:0003677">
    <property type="term" value="F:DNA binding"/>
    <property type="evidence" value="ECO:0007669"/>
    <property type="project" value="UniProtKB-KW"/>
</dbReference>
<name>A0A1M5S2F9_9ACTN</name>
<dbReference type="InterPro" id="IPR005471">
    <property type="entry name" value="Tscrpt_reg_IclR_N"/>
</dbReference>
<keyword evidence="2" id="KW-0238">DNA-binding</keyword>
<dbReference type="SUPFAM" id="SSF46785">
    <property type="entry name" value="Winged helix' DNA-binding domain"/>
    <property type="match status" value="1"/>
</dbReference>